<dbReference type="SUPFAM" id="SSF117143">
    <property type="entry name" value="Flagellar hook protein flgE"/>
    <property type="match status" value="1"/>
</dbReference>
<keyword evidence="11" id="KW-1185">Reference proteome</keyword>
<accession>A0ABT5HYL9</accession>
<comment type="subcellular location">
    <subcellularLocation>
        <location evidence="1 5">Bacterial flagellum basal body</location>
    </subcellularLocation>
</comment>
<dbReference type="InterPro" id="IPR010930">
    <property type="entry name" value="Flg_bb/hook_C_dom"/>
</dbReference>
<dbReference type="Pfam" id="PF06429">
    <property type="entry name" value="Flg_bbr_C"/>
    <property type="match status" value="1"/>
</dbReference>
<evidence type="ECO:0000313" key="10">
    <source>
        <dbReference type="EMBL" id="MDC7685128.1"/>
    </source>
</evidence>
<evidence type="ECO:0000313" key="11">
    <source>
        <dbReference type="Proteomes" id="UP001214854"/>
    </source>
</evidence>
<evidence type="ECO:0000256" key="5">
    <source>
        <dbReference type="RuleBase" id="RU362116"/>
    </source>
</evidence>
<evidence type="ECO:0000259" key="9">
    <source>
        <dbReference type="Pfam" id="PF22692"/>
    </source>
</evidence>
<dbReference type="Pfam" id="PF00460">
    <property type="entry name" value="Flg_bb_rod"/>
    <property type="match status" value="1"/>
</dbReference>
<name>A0ABT5HYL9_9CAUL</name>
<evidence type="ECO:0000259" key="8">
    <source>
        <dbReference type="Pfam" id="PF07559"/>
    </source>
</evidence>
<dbReference type="InterPro" id="IPR011491">
    <property type="entry name" value="FlgE_D2"/>
</dbReference>
<dbReference type="InterPro" id="IPR020013">
    <property type="entry name" value="Flagellar_FlgE/F/G"/>
</dbReference>
<gene>
    <name evidence="10" type="ORF">PQU92_17735</name>
</gene>
<organism evidence="10 11">
    <name type="scientific">Asticcacaulis aquaticus</name>
    <dbReference type="NCBI Taxonomy" id="2984212"/>
    <lineage>
        <taxon>Bacteria</taxon>
        <taxon>Pseudomonadati</taxon>
        <taxon>Pseudomonadota</taxon>
        <taxon>Alphaproteobacteria</taxon>
        <taxon>Caulobacterales</taxon>
        <taxon>Caulobacteraceae</taxon>
        <taxon>Asticcacaulis</taxon>
    </lineage>
</organism>
<dbReference type="PANTHER" id="PTHR30435">
    <property type="entry name" value="FLAGELLAR PROTEIN"/>
    <property type="match status" value="1"/>
</dbReference>
<keyword evidence="10" id="KW-0282">Flagellum</keyword>
<comment type="function">
    <text evidence="5">A flexible structure which links the flagellar filament to the drive apparatus in the basal body.</text>
</comment>
<keyword evidence="10" id="KW-0966">Cell projection</keyword>
<keyword evidence="4 5" id="KW-0975">Bacterial flagellum</keyword>
<keyword evidence="10" id="KW-0969">Cilium</keyword>
<dbReference type="InterPro" id="IPR037058">
    <property type="entry name" value="Falgellar_hook_FlgE_sf"/>
</dbReference>
<proteinExistence type="inferred from homology"/>
<feature type="domain" description="Flagellar basal-body/hook protein C-terminal" evidence="7">
    <location>
        <begin position="408"/>
        <end position="451"/>
    </location>
</feature>
<dbReference type="RefSeq" id="WP_272749635.1">
    <property type="nucleotide sequence ID" value="NZ_JAQQKX010000021.1"/>
</dbReference>
<evidence type="ECO:0000256" key="3">
    <source>
        <dbReference type="ARBA" id="ARBA00019015"/>
    </source>
</evidence>
<reference evidence="10 11" key="1">
    <citation type="submission" date="2023-01" db="EMBL/GenBank/DDBJ databases">
        <title>Novel species of the genus Asticcacaulis isolated from rivers.</title>
        <authorList>
            <person name="Lu H."/>
        </authorList>
    </citation>
    <scope>NUCLEOTIDE SEQUENCE [LARGE SCALE GENOMIC DNA]</scope>
    <source>
        <strain evidence="10 11">BYS171W</strain>
    </source>
</reference>
<dbReference type="Pfam" id="PF07559">
    <property type="entry name" value="FlgE_D2"/>
    <property type="match status" value="1"/>
</dbReference>
<dbReference type="PANTHER" id="PTHR30435:SF1">
    <property type="entry name" value="FLAGELLAR HOOK PROTEIN FLGE"/>
    <property type="match status" value="1"/>
</dbReference>
<evidence type="ECO:0000259" key="7">
    <source>
        <dbReference type="Pfam" id="PF06429"/>
    </source>
</evidence>
<comment type="caution">
    <text evidence="10">The sequence shown here is derived from an EMBL/GenBank/DDBJ whole genome shotgun (WGS) entry which is preliminary data.</text>
</comment>
<evidence type="ECO:0000256" key="1">
    <source>
        <dbReference type="ARBA" id="ARBA00004117"/>
    </source>
</evidence>
<dbReference type="InterPro" id="IPR053967">
    <property type="entry name" value="LlgE_F_G-like_D1"/>
</dbReference>
<feature type="domain" description="Flagellar hook protein FlgE D2" evidence="8">
    <location>
        <begin position="208"/>
        <end position="332"/>
    </location>
</feature>
<dbReference type="Gene3D" id="2.60.98.20">
    <property type="entry name" value="Flagellar hook protein FlgE"/>
    <property type="match status" value="1"/>
</dbReference>
<dbReference type="NCBIfam" id="TIGR03506">
    <property type="entry name" value="FlgEFG_subfam"/>
    <property type="match status" value="1"/>
</dbReference>
<comment type="similarity">
    <text evidence="2 5">Belongs to the flagella basal body rod proteins family.</text>
</comment>
<dbReference type="InterPro" id="IPR037925">
    <property type="entry name" value="FlgE/F/G-like"/>
</dbReference>
<evidence type="ECO:0000259" key="6">
    <source>
        <dbReference type="Pfam" id="PF00460"/>
    </source>
</evidence>
<dbReference type="EMBL" id="JAQQKX010000021">
    <property type="protein sequence ID" value="MDC7685128.1"/>
    <property type="molecule type" value="Genomic_DNA"/>
</dbReference>
<dbReference type="Proteomes" id="UP001214854">
    <property type="component" value="Unassembled WGS sequence"/>
</dbReference>
<evidence type="ECO:0000256" key="2">
    <source>
        <dbReference type="ARBA" id="ARBA00009677"/>
    </source>
</evidence>
<sequence length="453" mass="46036">MSLSSVMLTGVSGLAATSTALSGISNNIANVNTTAYKRIETNLSATVTSSAGTTYTGSGVSASTSMSVSQAGALQTTTSALDMAIDGNGFFVVSDTSAAGSASLYTRDGSFSVDADGYLVNASGYYLQGWTADSSGNVTTGGLTSQLSAIRIPTSGDDPEATTEVSLSANLNSTTEAYTGEYDISTGLSMTSYDAEAGTGVEPDFEITIPVSDSQGGEHSLTLSFLKSETANEWTVELWSDDVSGGYGADGNIIKTGTISFNEDGSINTDSLNAFLGSEGSTISIGASSDESGGLHWNSDLGIEGQAITLDISDGLTQMASASTVNSVEANGTVFSDVTDVQIGEDGTVTAVYEDGSTRTIAQVALATFVNADGLKAVSGNAYKATSASGSYTLKTPGSEGAGSLTASALEASTVDLATEFTDLITVQRAYSASSKIITTADEMLQELISLKR</sequence>
<dbReference type="InterPro" id="IPR001444">
    <property type="entry name" value="Flag_bb_rod_N"/>
</dbReference>
<feature type="domain" description="Flagellar hook protein FlgE/F/G-like D1" evidence="9">
    <location>
        <begin position="84"/>
        <end position="166"/>
    </location>
</feature>
<protein>
    <recommendedName>
        <fullName evidence="3 5">Flagellar hook protein FlgE</fullName>
    </recommendedName>
</protein>
<evidence type="ECO:0000256" key="4">
    <source>
        <dbReference type="ARBA" id="ARBA00023143"/>
    </source>
</evidence>
<dbReference type="Pfam" id="PF22692">
    <property type="entry name" value="LlgE_F_G_D1"/>
    <property type="match status" value="1"/>
</dbReference>
<feature type="domain" description="Flagellar basal body rod protein N-terminal" evidence="6">
    <location>
        <begin position="7"/>
        <end position="37"/>
    </location>
</feature>